<organism evidence="2 3">
    <name type="scientific">Clostridium omnivorum</name>
    <dbReference type="NCBI Taxonomy" id="1604902"/>
    <lineage>
        <taxon>Bacteria</taxon>
        <taxon>Bacillati</taxon>
        <taxon>Bacillota</taxon>
        <taxon>Clostridia</taxon>
        <taxon>Eubacteriales</taxon>
        <taxon>Clostridiaceae</taxon>
        <taxon>Clostridium</taxon>
    </lineage>
</organism>
<proteinExistence type="predicted"/>
<dbReference type="InterPro" id="IPR043128">
    <property type="entry name" value="Rev_trsase/Diguanyl_cyclase"/>
</dbReference>
<dbReference type="EMBL" id="BRXR01000001">
    <property type="protein sequence ID" value="GLC31627.1"/>
    <property type="molecule type" value="Genomic_DNA"/>
</dbReference>
<accession>A0ABQ5N957</accession>
<dbReference type="PROSITE" id="PS50887">
    <property type="entry name" value="GGDEF"/>
    <property type="match status" value="2"/>
</dbReference>
<dbReference type="Pfam" id="PF00990">
    <property type="entry name" value="GGDEF"/>
    <property type="match status" value="2"/>
</dbReference>
<dbReference type="Gene3D" id="3.30.70.270">
    <property type="match status" value="2"/>
</dbReference>
<dbReference type="InterPro" id="IPR029787">
    <property type="entry name" value="Nucleotide_cyclase"/>
</dbReference>
<gene>
    <name evidence="2" type="ORF">bsdE14_30370</name>
</gene>
<dbReference type="InterPro" id="IPR050469">
    <property type="entry name" value="Diguanylate_Cyclase"/>
</dbReference>
<reference evidence="2 3" key="1">
    <citation type="journal article" date="2024" name="Int. J. Syst. Evol. Microbiol.">
        <title>Clostridium omnivorum sp. nov., isolated from anoxic soil under the treatment of reductive soil disinfestation.</title>
        <authorList>
            <person name="Ueki A."/>
            <person name="Tonouchi A."/>
            <person name="Kaku N."/>
            <person name="Honma S."/>
            <person name="Ueki K."/>
        </authorList>
    </citation>
    <scope>NUCLEOTIDE SEQUENCE [LARGE SCALE GENOMIC DNA]</scope>
    <source>
        <strain evidence="2 3">E14</strain>
    </source>
</reference>
<name>A0ABQ5N957_9CLOT</name>
<evidence type="ECO:0000313" key="2">
    <source>
        <dbReference type="EMBL" id="GLC31627.1"/>
    </source>
</evidence>
<dbReference type="PANTHER" id="PTHR45138:SF9">
    <property type="entry name" value="DIGUANYLATE CYCLASE DGCM-RELATED"/>
    <property type="match status" value="1"/>
</dbReference>
<dbReference type="SMART" id="SM00267">
    <property type="entry name" value="GGDEF"/>
    <property type="match status" value="2"/>
</dbReference>
<evidence type="ECO:0000259" key="1">
    <source>
        <dbReference type="PROSITE" id="PS50887"/>
    </source>
</evidence>
<dbReference type="InterPro" id="IPR000160">
    <property type="entry name" value="GGDEF_dom"/>
</dbReference>
<feature type="domain" description="GGDEF" evidence="1">
    <location>
        <begin position="35"/>
        <end position="173"/>
    </location>
</feature>
<dbReference type="PANTHER" id="PTHR45138">
    <property type="entry name" value="REGULATORY COMPONENTS OF SENSORY TRANSDUCTION SYSTEM"/>
    <property type="match status" value="1"/>
</dbReference>
<evidence type="ECO:0000313" key="3">
    <source>
        <dbReference type="Proteomes" id="UP001208567"/>
    </source>
</evidence>
<feature type="domain" description="GGDEF" evidence="1">
    <location>
        <begin position="224"/>
        <end position="354"/>
    </location>
</feature>
<comment type="caution">
    <text evidence="2">The sequence shown here is derived from an EMBL/GenBank/DDBJ whole genome shotgun (WGS) entry which is preliminary data.</text>
</comment>
<dbReference type="Proteomes" id="UP001208567">
    <property type="component" value="Unassembled WGS sequence"/>
</dbReference>
<sequence length="357" mass="40461">MEINWLENSVYVDPLTGLPNFLKFIDSDFSEVFSSNGIIMIFDIVGMVHINEQYGRKIGDLCLKSLSSSISNVLSSLKTFYTFRTGGDEFIAVLPELTLKEIGDMPFTINEKHKEFMEENGVYAHEVHTLVQCYDSKIDSIESFYELLLKDSDKKLNDKHGKFSKDRLLRHILSNVTSRIRETVASYNDAYHLALTDDISGLPNQRAGKLYLSNLINEYKIYSTGFSVLFIDGDNLKRYNKISYGAGNDMIKRLSQILVSSVRSGDKVYRWLSGDEFLVILENTSGSNTLRLAERVRSAVEEQSKDWIYPITISIGIANYPEDGCNIDNIIDKAEKANGYAKTTGKNKVVKWESVLI</sequence>
<dbReference type="RefSeq" id="WP_264850958.1">
    <property type="nucleotide sequence ID" value="NZ_BRXR01000001.1"/>
</dbReference>
<dbReference type="SUPFAM" id="SSF55073">
    <property type="entry name" value="Nucleotide cyclase"/>
    <property type="match status" value="2"/>
</dbReference>
<protein>
    <recommendedName>
        <fullName evidence="1">GGDEF domain-containing protein</fullName>
    </recommendedName>
</protein>
<dbReference type="CDD" id="cd01949">
    <property type="entry name" value="GGDEF"/>
    <property type="match status" value="1"/>
</dbReference>
<keyword evidence="3" id="KW-1185">Reference proteome</keyword>
<dbReference type="NCBIfam" id="TIGR00254">
    <property type="entry name" value="GGDEF"/>
    <property type="match status" value="2"/>
</dbReference>